<dbReference type="AlphaFoldDB" id="B8HQC9"/>
<dbReference type="PANTHER" id="PTHR33514">
    <property type="entry name" value="PROTEIN ABCI12, CHLOROPLASTIC"/>
    <property type="match status" value="1"/>
</dbReference>
<feature type="transmembrane region" description="Helical" evidence="5">
    <location>
        <begin position="161"/>
        <end position="179"/>
    </location>
</feature>
<dbReference type="PANTHER" id="PTHR33514:SF13">
    <property type="entry name" value="PROTEIN ABCI12, CHLOROPLASTIC"/>
    <property type="match status" value="1"/>
</dbReference>
<feature type="transmembrane region" description="Helical" evidence="5">
    <location>
        <begin position="21"/>
        <end position="48"/>
    </location>
</feature>
<dbReference type="STRING" id="395961.Cyan7425_5234"/>
<feature type="transmembrane region" description="Helical" evidence="5">
    <location>
        <begin position="60"/>
        <end position="82"/>
    </location>
</feature>
<feature type="transmembrane region" description="Helical" evidence="5">
    <location>
        <begin position="251"/>
        <end position="271"/>
    </location>
</feature>
<comment type="subcellular location">
    <subcellularLocation>
        <location evidence="1">Membrane</location>
        <topology evidence="1">Multi-pass membrane protein</topology>
    </subcellularLocation>
</comment>
<evidence type="ECO:0000256" key="1">
    <source>
        <dbReference type="ARBA" id="ARBA00004141"/>
    </source>
</evidence>
<feature type="transmembrane region" description="Helical" evidence="5">
    <location>
        <begin position="119"/>
        <end position="141"/>
    </location>
</feature>
<dbReference type="HOGENOM" id="CLU_056469_2_0_3"/>
<reference evidence="6" key="1">
    <citation type="submission" date="2009-01" db="EMBL/GenBank/DDBJ databases">
        <title>Complete sequence of chromosome Cyanothece sp. PCC 7425.</title>
        <authorList>
            <consortium name="US DOE Joint Genome Institute"/>
            <person name="Lucas S."/>
            <person name="Copeland A."/>
            <person name="Lapidus A."/>
            <person name="Glavina del Rio T."/>
            <person name="Dalin E."/>
            <person name="Tice H."/>
            <person name="Bruce D."/>
            <person name="Goodwin L."/>
            <person name="Pitluck S."/>
            <person name="Sims D."/>
            <person name="Meineke L."/>
            <person name="Brettin T."/>
            <person name="Detter J.C."/>
            <person name="Han C."/>
            <person name="Larimer F."/>
            <person name="Land M."/>
            <person name="Hauser L."/>
            <person name="Kyrpides N."/>
            <person name="Ovchinnikova G."/>
            <person name="Liberton M."/>
            <person name="Stoeckel J."/>
            <person name="Banerjee A."/>
            <person name="Singh A."/>
            <person name="Page L."/>
            <person name="Sato H."/>
            <person name="Zhao L."/>
            <person name="Sherman L."/>
            <person name="Pakrasi H."/>
            <person name="Richardson P."/>
        </authorList>
    </citation>
    <scope>NUCLEOTIDE SEQUENCE</scope>
    <source>
        <strain evidence="6">PCC 7425</strain>
    </source>
</reference>
<dbReference type="KEGG" id="cyn:Cyan7425_5234"/>
<evidence type="ECO:0000313" key="6">
    <source>
        <dbReference type="EMBL" id="ACL47526.1"/>
    </source>
</evidence>
<keyword evidence="2 5" id="KW-0812">Transmembrane</keyword>
<sequence length="283" mass="31752">MKFQAVQRNSWFTRLDFRTKLLLMVVVTLLAFLWESPIAGAVLALNVLIGCVLAGVSLNYLSTVLKVMLPFNLFLLLSMGFFNVEQVKALTQQTELTPLLSFPAHWWVIGGGRMTLEGVLYGLNVVFKTLTMVLVIPLSIFTTDVNQMTVGMVQAKIPYKVVFIFSSTLRFVPLLFSEVQSILEAQRLRGMDVSRMGWLRRGQVYAKLAVPLILNAMAKSQQLEVVLQSKAFSGSSERTYLHESRLTGIDYGMMIGLIGLFIVAIVLYFWLGVGKFAWLMYGS</sequence>
<proteinExistence type="predicted"/>
<organism evidence="6">
    <name type="scientific">Cyanothece sp. (strain PCC 7425 / ATCC 29141)</name>
    <dbReference type="NCBI Taxonomy" id="395961"/>
    <lineage>
        <taxon>Bacteria</taxon>
        <taxon>Bacillati</taxon>
        <taxon>Cyanobacteriota</taxon>
        <taxon>Cyanophyceae</taxon>
        <taxon>Gomontiellales</taxon>
        <taxon>Cyanothecaceae</taxon>
        <taxon>Cyanothece</taxon>
    </lineage>
</organism>
<evidence type="ECO:0000256" key="2">
    <source>
        <dbReference type="ARBA" id="ARBA00022692"/>
    </source>
</evidence>
<keyword evidence="4 5" id="KW-0472">Membrane</keyword>
<accession>B8HQC9</accession>
<dbReference type="Pfam" id="PF02361">
    <property type="entry name" value="CbiQ"/>
    <property type="match status" value="1"/>
</dbReference>
<dbReference type="CDD" id="cd16914">
    <property type="entry name" value="EcfT"/>
    <property type="match status" value="1"/>
</dbReference>
<keyword evidence="3 5" id="KW-1133">Transmembrane helix</keyword>
<name>B8HQC9_CYAP4</name>
<evidence type="ECO:0000256" key="4">
    <source>
        <dbReference type="ARBA" id="ARBA00023136"/>
    </source>
</evidence>
<protein>
    <submittedName>
        <fullName evidence="6">Cobalt transport protein</fullName>
    </submittedName>
</protein>
<evidence type="ECO:0000256" key="5">
    <source>
        <dbReference type="SAM" id="Phobius"/>
    </source>
</evidence>
<gene>
    <name evidence="6" type="ordered locus">Cyan7425_5234</name>
</gene>
<dbReference type="OrthoDB" id="6400at2"/>
<dbReference type="GO" id="GO:0005886">
    <property type="term" value="C:plasma membrane"/>
    <property type="evidence" value="ECO:0007669"/>
    <property type="project" value="UniProtKB-ARBA"/>
</dbReference>
<dbReference type="InterPro" id="IPR003339">
    <property type="entry name" value="ABC/ECF_trnsptr_transmembrane"/>
</dbReference>
<evidence type="ECO:0000256" key="3">
    <source>
        <dbReference type="ARBA" id="ARBA00022989"/>
    </source>
</evidence>
<dbReference type="eggNOG" id="COG0619">
    <property type="taxonomic scope" value="Bacteria"/>
</dbReference>
<dbReference type="EMBL" id="CP001344">
    <property type="protein sequence ID" value="ACL47526.1"/>
    <property type="molecule type" value="Genomic_DNA"/>
</dbReference>